<reference evidence="2 3" key="1">
    <citation type="submission" date="2020-07" db="EMBL/GenBank/DDBJ databases">
        <title>Sequencing the genomes of 1000 actinobacteria strains.</title>
        <authorList>
            <person name="Klenk H.-P."/>
        </authorList>
    </citation>
    <scope>NUCLEOTIDE SEQUENCE [LARGE SCALE GENOMIC DNA]</scope>
    <source>
        <strain evidence="2 3">DSM 27576</strain>
    </source>
</reference>
<dbReference type="PANTHER" id="PTHR43464">
    <property type="entry name" value="METHYLTRANSFERASE"/>
    <property type="match status" value="1"/>
</dbReference>
<dbReference type="RefSeq" id="WP_167049929.1">
    <property type="nucleotide sequence ID" value="NZ_JAAOZB010000002.1"/>
</dbReference>
<evidence type="ECO:0000313" key="3">
    <source>
        <dbReference type="Proteomes" id="UP000526083"/>
    </source>
</evidence>
<name>A0A7W3JNQ7_9MICO</name>
<keyword evidence="3" id="KW-1185">Reference proteome</keyword>
<dbReference type="InterPro" id="IPR013217">
    <property type="entry name" value="Methyltransf_12"/>
</dbReference>
<evidence type="ECO:0000259" key="1">
    <source>
        <dbReference type="Pfam" id="PF08242"/>
    </source>
</evidence>
<gene>
    <name evidence="2" type="ORF">FHX48_001323</name>
</gene>
<dbReference type="Pfam" id="PF08242">
    <property type="entry name" value="Methyltransf_12"/>
    <property type="match status" value="1"/>
</dbReference>
<dbReference type="InterPro" id="IPR029063">
    <property type="entry name" value="SAM-dependent_MTases_sf"/>
</dbReference>
<dbReference type="EMBL" id="JACGWY010000002">
    <property type="protein sequence ID" value="MBA8816250.1"/>
    <property type="molecule type" value="Genomic_DNA"/>
</dbReference>
<keyword evidence="2" id="KW-0489">Methyltransferase</keyword>
<feature type="domain" description="Methyltransferase type 12" evidence="1">
    <location>
        <begin position="71"/>
        <end position="164"/>
    </location>
</feature>
<organism evidence="2 3">
    <name type="scientific">Microbacterium halimionae</name>
    <dbReference type="NCBI Taxonomy" id="1526413"/>
    <lineage>
        <taxon>Bacteria</taxon>
        <taxon>Bacillati</taxon>
        <taxon>Actinomycetota</taxon>
        <taxon>Actinomycetes</taxon>
        <taxon>Micrococcales</taxon>
        <taxon>Microbacteriaceae</taxon>
        <taxon>Microbacterium</taxon>
    </lineage>
</organism>
<dbReference type="GO" id="GO:0008168">
    <property type="term" value="F:methyltransferase activity"/>
    <property type="evidence" value="ECO:0007669"/>
    <property type="project" value="UniProtKB-KW"/>
</dbReference>
<dbReference type="Gene3D" id="3.40.50.150">
    <property type="entry name" value="Vaccinia Virus protein VP39"/>
    <property type="match status" value="1"/>
</dbReference>
<dbReference type="SUPFAM" id="SSF53335">
    <property type="entry name" value="S-adenosyl-L-methionine-dependent methyltransferases"/>
    <property type="match status" value="1"/>
</dbReference>
<protein>
    <submittedName>
        <fullName evidence="2">SAM-dependent methyltransferase</fullName>
    </submittedName>
</protein>
<dbReference type="Proteomes" id="UP000526083">
    <property type="component" value="Unassembled WGS sequence"/>
</dbReference>
<dbReference type="CDD" id="cd02440">
    <property type="entry name" value="AdoMet_MTases"/>
    <property type="match status" value="1"/>
</dbReference>
<keyword evidence="2" id="KW-0808">Transferase</keyword>
<comment type="caution">
    <text evidence="2">The sequence shown here is derived from an EMBL/GenBank/DDBJ whole genome shotgun (WGS) entry which is preliminary data.</text>
</comment>
<dbReference type="GO" id="GO:0032259">
    <property type="term" value="P:methylation"/>
    <property type="evidence" value="ECO:0007669"/>
    <property type="project" value="UniProtKB-KW"/>
</dbReference>
<proteinExistence type="predicted"/>
<dbReference type="PANTHER" id="PTHR43464:SF82">
    <property type="entry name" value="METHYLTRANSFERASE DOMAIN-CONTAINING PROTEIN"/>
    <property type="match status" value="1"/>
</dbReference>
<dbReference type="AlphaFoldDB" id="A0A7W3JNQ7"/>
<accession>A0A7W3JNQ7</accession>
<sequence length="281" mass="31622">MNGDDADIEWSDARDANLKNWNDRVAIHEEAYELGRFDDPHYISRVVQDDLPVLSRFLPAQSLRGLELCHLQCHIGTDTVSLARSGATVTGVDFSAPALESAERLADRAQVPASWVLTDVLDAAAAVRATFDVVYTSIGTITWLGDLNKWARQIASLLKPGGVFFIRDGHPILYSLDESAPSLQLRYRYFNVGRAQEWDDESTYAGDGKITNTRTYEWPHPLSQIVMSLIAAGLRIEFFDEGDTLPWRFSDRMIEVDRAYVWPAPERDVVPCTYTIVARKN</sequence>
<evidence type="ECO:0000313" key="2">
    <source>
        <dbReference type="EMBL" id="MBA8816250.1"/>
    </source>
</evidence>